<dbReference type="Proteomes" id="UP000054653">
    <property type="component" value="Unassembled WGS sequence"/>
</dbReference>
<dbReference type="AlphaFoldDB" id="A0A0V1CAN7"/>
<dbReference type="EMBL" id="JYDI01000290">
    <property type="protein sequence ID" value="KRY46378.1"/>
    <property type="molecule type" value="Genomic_DNA"/>
</dbReference>
<proteinExistence type="predicted"/>
<sequence length="316" mass="35672">MGITKYLEKLENFFCASGVSTSNYGVVRHYLLSDPIQRELYPVKLLRGVAEAAAKRLRPGGVDGEVDKAIPRIASTLRPDHPAIRPRDGRAVSQGRRVRRWRGSSEPLTFVDAQKLASGWFSADSRLQALRSWRRQRRSSLSAPCFESWATLPRKWNNWSVCNTQQESRMLQLQLILSIGSLDHLSRRCPNKRQRGHRQPTGAQNVRSGDYREADSLASVSGLLHYLSLLIDMLVLVFIRCQQNNREPGQKVYAGAKIVALILKLRLLHQPRQTVRYKHLLDLESPLTFIHTSHCLSIRGCSSRIAGADSLSISSL</sequence>
<feature type="compositionally biased region" description="Basic residues" evidence="1">
    <location>
        <begin position="188"/>
        <end position="198"/>
    </location>
</feature>
<evidence type="ECO:0000313" key="2">
    <source>
        <dbReference type="EMBL" id="KRY46378.1"/>
    </source>
</evidence>
<gene>
    <name evidence="2" type="ORF">T03_313</name>
</gene>
<evidence type="ECO:0000256" key="1">
    <source>
        <dbReference type="SAM" id="MobiDB-lite"/>
    </source>
</evidence>
<keyword evidence="3" id="KW-1185">Reference proteome</keyword>
<evidence type="ECO:0000313" key="3">
    <source>
        <dbReference type="Proteomes" id="UP000054653"/>
    </source>
</evidence>
<protein>
    <submittedName>
        <fullName evidence="2">Uncharacterized protein</fullName>
    </submittedName>
</protein>
<comment type="caution">
    <text evidence="2">The sequence shown here is derived from an EMBL/GenBank/DDBJ whole genome shotgun (WGS) entry which is preliminary data.</text>
</comment>
<organism evidence="2 3">
    <name type="scientific">Trichinella britovi</name>
    <name type="common">Parasitic roundworm</name>
    <dbReference type="NCBI Taxonomy" id="45882"/>
    <lineage>
        <taxon>Eukaryota</taxon>
        <taxon>Metazoa</taxon>
        <taxon>Ecdysozoa</taxon>
        <taxon>Nematoda</taxon>
        <taxon>Enoplea</taxon>
        <taxon>Dorylaimia</taxon>
        <taxon>Trichinellida</taxon>
        <taxon>Trichinellidae</taxon>
        <taxon>Trichinella</taxon>
    </lineage>
</organism>
<feature type="region of interest" description="Disordered" evidence="1">
    <location>
        <begin position="188"/>
        <end position="209"/>
    </location>
</feature>
<name>A0A0V1CAN7_TRIBR</name>
<reference evidence="2 3" key="1">
    <citation type="submission" date="2015-01" db="EMBL/GenBank/DDBJ databases">
        <title>Evolution of Trichinella species and genotypes.</title>
        <authorList>
            <person name="Korhonen P.K."/>
            <person name="Edoardo P."/>
            <person name="Giuseppe L.R."/>
            <person name="Gasser R.B."/>
        </authorList>
    </citation>
    <scope>NUCLEOTIDE SEQUENCE [LARGE SCALE GENOMIC DNA]</scope>
    <source>
        <strain evidence="2">ISS120</strain>
    </source>
</reference>
<accession>A0A0V1CAN7</accession>